<gene>
    <name evidence="6" type="ORF">LY11_03301</name>
</gene>
<keyword evidence="4" id="KW-0812">Transmembrane</keyword>
<feature type="transmembrane region" description="Helical" evidence="4">
    <location>
        <begin position="96"/>
        <end position="116"/>
    </location>
</feature>
<dbReference type="SUPFAM" id="SSF46689">
    <property type="entry name" value="Homeodomain-like"/>
    <property type="match status" value="1"/>
</dbReference>
<dbReference type="OrthoDB" id="704028at2"/>
<evidence type="ECO:0000313" key="6">
    <source>
        <dbReference type="EMBL" id="RAJ28305.1"/>
    </source>
</evidence>
<dbReference type="PROSITE" id="PS00041">
    <property type="entry name" value="HTH_ARAC_FAMILY_1"/>
    <property type="match status" value="1"/>
</dbReference>
<evidence type="ECO:0000259" key="5">
    <source>
        <dbReference type="PROSITE" id="PS01124"/>
    </source>
</evidence>
<accession>A0A327SIC8</accession>
<feature type="transmembrane region" description="Helical" evidence="4">
    <location>
        <begin position="37"/>
        <end position="61"/>
    </location>
</feature>
<name>A0A327SIC8_9SPHI</name>
<dbReference type="Gene3D" id="1.10.10.60">
    <property type="entry name" value="Homeodomain-like"/>
    <property type="match status" value="1"/>
</dbReference>
<dbReference type="AlphaFoldDB" id="A0A327SIC8"/>
<proteinExistence type="predicted"/>
<feature type="transmembrane region" description="Helical" evidence="4">
    <location>
        <begin position="187"/>
        <end position="214"/>
    </location>
</feature>
<dbReference type="GO" id="GO:0043565">
    <property type="term" value="F:sequence-specific DNA binding"/>
    <property type="evidence" value="ECO:0007669"/>
    <property type="project" value="InterPro"/>
</dbReference>
<evidence type="ECO:0000256" key="4">
    <source>
        <dbReference type="SAM" id="Phobius"/>
    </source>
</evidence>
<feature type="domain" description="HTH araC/xylS-type" evidence="5">
    <location>
        <begin position="288"/>
        <end position="392"/>
    </location>
</feature>
<feature type="transmembrane region" description="Helical" evidence="4">
    <location>
        <begin position="73"/>
        <end position="89"/>
    </location>
</feature>
<dbReference type="Proteomes" id="UP000249754">
    <property type="component" value="Unassembled WGS sequence"/>
</dbReference>
<dbReference type="InterPro" id="IPR018060">
    <property type="entry name" value="HTH_AraC"/>
</dbReference>
<organism evidence="6 7">
    <name type="scientific">Pedobacter cryoconitis</name>
    <dbReference type="NCBI Taxonomy" id="188932"/>
    <lineage>
        <taxon>Bacteria</taxon>
        <taxon>Pseudomonadati</taxon>
        <taxon>Bacteroidota</taxon>
        <taxon>Sphingobacteriia</taxon>
        <taxon>Sphingobacteriales</taxon>
        <taxon>Sphingobacteriaceae</taxon>
        <taxon>Pedobacter</taxon>
    </lineage>
</organism>
<dbReference type="PROSITE" id="PS01124">
    <property type="entry name" value="HTH_ARAC_FAMILY_2"/>
    <property type="match status" value="1"/>
</dbReference>
<feature type="transmembrane region" description="Helical" evidence="4">
    <location>
        <begin position="6"/>
        <end position="25"/>
    </location>
</feature>
<dbReference type="PANTHER" id="PTHR43280:SF2">
    <property type="entry name" value="HTH-TYPE TRANSCRIPTIONAL REGULATOR EXSA"/>
    <property type="match status" value="1"/>
</dbReference>
<evidence type="ECO:0000256" key="1">
    <source>
        <dbReference type="ARBA" id="ARBA00023015"/>
    </source>
</evidence>
<protein>
    <submittedName>
        <fullName evidence="6">AraC-like DNA-binding protein</fullName>
    </submittedName>
</protein>
<keyword evidence="3" id="KW-0804">Transcription</keyword>
<evidence type="ECO:0000256" key="2">
    <source>
        <dbReference type="ARBA" id="ARBA00023125"/>
    </source>
</evidence>
<dbReference type="EMBL" id="QLLR01000018">
    <property type="protein sequence ID" value="RAJ28305.1"/>
    <property type="molecule type" value="Genomic_DNA"/>
</dbReference>
<evidence type="ECO:0000313" key="7">
    <source>
        <dbReference type="Proteomes" id="UP000249754"/>
    </source>
</evidence>
<dbReference type="GO" id="GO:0003700">
    <property type="term" value="F:DNA-binding transcription factor activity"/>
    <property type="evidence" value="ECO:0007669"/>
    <property type="project" value="InterPro"/>
</dbReference>
<keyword evidence="2 6" id="KW-0238">DNA-binding</keyword>
<keyword evidence="4" id="KW-0472">Membrane</keyword>
<keyword evidence="4" id="KW-1133">Transmembrane helix</keyword>
<dbReference type="SMART" id="SM00342">
    <property type="entry name" value="HTH_ARAC"/>
    <property type="match status" value="1"/>
</dbReference>
<evidence type="ECO:0000256" key="3">
    <source>
        <dbReference type="ARBA" id="ARBA00023163"/>
    </source>
</evidence>
<comment type="caution">
    <text evidence="6">The sequence shown here is derived from an EMBL/GenBank/DDBJ whole genome shotgun (WGS) entry which is preliminary data.</text>
</comment>
<dbReference type="Pfam" id="PF12833">
    <property type="entry name" value="HTH_18"/>
    <property type="match status" value="1"/>
</dbReference>
<sequence>MDGSLTILIFLGILFSLPIILRLLFCKESEHKLANILLAIAFLSIVIYALNYFLFLTGVILDIPVYYRIAKPFYYLIPPCIYLYVILVSSADKPRFFWWHFLPAALMVLDTIPWLLMGSSERYDIVYSILKDPAKVYETVYNIFPVWIHAVLRPAQGVIYICYLTIHLQKMKDDKKYKLDTAIYKSYYQWIWVLVFSKTAMYFSLTCYTLIAYLNIEQYGITKQAIYLPAMSMCISFIFLCSYVYTHPSLTCGYTPKVKEKSTNYFNAETAKTIYPVFTAEALLVYQNCIELQLKDNYLFKQKGLTFQQLAKYCSVPKHAFSFLLSNVYGKHFNNYINEYRVCYIIERLNSKQWKELTLEGLANEAGFSSRTTFFIAFKKKTGMSPTLYLQKINTAQLSIS</sequence>
<keyword evidence="1" id="KW-0805">Transcription regulation</keyword>
<feature type="transmembrane region" description="Helical" evidence="4">
    <location>
        <begin position="226"/>
        <end position="245"/>
    </location>
</feature>
<feature type="transmembrane region" description="Helical" evidence="4">
    <location>
        <begin position="146"/>
        <end position="166"/>
    </location>
</feature>
<dbReference type="InterPro" id="IPR018062">
    <property type="entry name" value="HTH_AraC-typ_CS"/>
</dbReference>
<dbReference type="PANTHER" id="PTHR43280">
    <property type="entry name" value="ARAC-FAMILY TRANSCRIPTIONAL REGULATOR"/>
    <property type="match status" value="1"/>
</dbReference>
<dbReference type="InterPro" id="IPR009057">
    <property type="entry name" value="Homeodomain-like_sf"/>
</dbReference>
<reference evidence="6 7" key="1">
    <citation type="submission" date="2018-06" db="EMBL/GenBank/DDBJ databases">
        <title>Genomic Encyclopedia of Archaeal and Bacterial Type Strains, Phase II (KMG-II): from individual species to whole genera.</title>
        <authorList>
            <person name="Goeker M."/>
        </authorList>
    </citation>
    <scope>NUCLEOTIDE SEQUENCE [LARGE SCALE GENOMIC DNA]</scope>
    <source>
        <strain evidence="6 7">DSM 14825</strain>
    </source>
</reference>